<reference evidence="2" key="1">
    <citation type="submission" date="2022-10" db="EMBL/GenBank/DDBJ databases">
        <title>Culturing micro-colonial fungi from biological soil crusts in the Mojave desert and describing Neophaeococcomyces mojavensis, and introducing the new genera and species Taxawa tesnikishii.</title>
        <authorList>
            <person name="Kurbessoian T."/>
            <person name="Stajich J.E."/>
        </authorList>
    </citation>
    <scope>NUCLEOTIDE SEQUENCE</scope>
    <source>
        <strain evidence="2">TK_41</strain>
    </source>
</reference>
<feature type="compositionally biased region" description="Basic residues" evidence="1">
    <location>
        <begin position="262"/>
        <end position="274"/>
    </location>
</feature>
<accession>A0AA38X231</accession>
<dbReference type="AlphaFoldDB" id="A0AA38X231"/>
<gene>
    <name evidence="2" type="ORF">H2200_009962</name>
</gene>
<keyword evidence="3" id="KW-1185">Reference proteome</keyword>
<proteinExistence type="predicted"/>
<sequence length="274" mass="30738">MSTKRDLIFDPSGDVLLVLASGNEESSAAEDDNETTSVIEEVEALVSSRHLALASRVFRIMFDGQFKERVELNSKKVKRVPLPDDDAQAMTILLYIVHGLNMRVPKEVSMEEFIAISILIDKTSFMRQQRWSTIEKILLCLQKTVDRYLTDTQQCRNDSKNCDTLVLGDIIKKLNANTLYPVPDAAPPELSVNALLADLGGIQYTSLCQIQNRSYYGTPSCNITTTFRAQLAQLESTVTGLNLTKFVSSTKRKHDYPDTSPKRKLRNKRAASTD</sequence>
<protein>
    <recommendedName>
        <fullName evidence="4">BTB domain-containing protein</fullName>
    </recommendedName>
</protein>
<evidence type="ECO:0000313" key="2">
    <source>
        <dbReference type="EMBL" id="KAJ9605305.1"/>
    </source>
</evidence>
<organism evidence="2 3">
    <name type="scientific">Cladophialophora chaetospira</name>
    <dbReference type="NCBI Taxonomy" id="386627"/>
    <lineage>
        <taxon>Eukaryota</taxon>
        <taxon>Fungi</taxon>
        <taxon>Dikarya</taxon>
        <taxon>Ascomycota</taxon>
        <taxon>Pezizomycotina</taxon>
        <taxon>Eurotiomycetes</taxon>
        <taxon>Chaetothyriomycetidae</taxon>
        <taxon>Chaetothyriales</taxon>
        <taxon>Herpotrichiellaceae</taxon>
        <taxon>Cladophialophora</taxon>
    </lineage>
</organism>
<dbReference type="EMBL" id="JAPDRK010000016">
    <property type="protein sequence ID" value="KAJ9605305.1"/>
    <property type="molecule type" value="Genomic_DNA"/>
</dbReference>
<comment type="caution">
    <text evidence="2">The sequence shown here is derived from an EMBL/GenBank/DDBJ whole genome shotgun (WGS) entry which is preliminary data.</text>
</comment>
<evidence type="ECO:0000313" key="3">
    <source>
        <dbReference type="Proteomes" id="UP001172673"/>
    </source>
</evidence>
<evidence type="ECO:0008006" key="4">
    <source>
        <dbReference type="Google" id="ProtNLM"/>
    </source>
</evidence>
<dbReference type="Proteomes" id="UP001172673">
    <property type="component" value="Unassembled WGS sequence"/>
</dbReference>
<name>A0AA38X231_9EURO</name>
<dbReference type="Gene3D" id="3.30.710.10">
    <property type="entry name" value="Potassium Channel Kv1.1, Chain A"/>
    <property type="match status" value="1"/>
</dbReference>
<dbReference type="InterPro" id="IPR011333">
    <property type="entry name" value="SKP1/BTB/POZ_sf"/>
</dbReference>
<feature type="region of interest" description="Disordered" evidence="1">
    <location>
        <begin position="251"/>
        <end position="274"/>
    </location>
</feature>
<evidence type="ECO:0000256" key="1">
    <source>
        <dbReference type="SAM" id="MobiDB-lite"/>
    </source>
</evidence>